<feature type="compositionally biased region" description="Basic and acidic residues" evidence="1">
    <location>
        <begin position="315"/>
        <end position="329"/>
    </location>
</feature>
<dbReference type="GO" id="GO:0042796">
    <property type="term" value="P:snRNA transcription by RNA polymerase III"/>
    <property type="evidence" value="ECO:0007669"/>
    <property type="project" value="TreeGrafter"/>
</dbReference>
<proteinExistence type="predicted"/>
<gene>
    <name evidence="2" type="ORF">AYI68_g4371</name>
</gene>
<evidence type="ECO:0000313" key="2">
    <source>
        <dbReference type="EMBL" id="OLY81522.1"/>
    </source>
</evidence>
<dbReference type="PANTHER" id="PTHR15131:SF3">
    <property type="entry name" value="SNRNA-ACTIVATING PROTEIN COMPLEX SUBUNIT 1"/>
    <property type="match status" value="1"/>
</dbReference>
<dbReference type="GO" id="GO:0042795">
    <property type="term" value="P:snRNA transcription by RNA polymerase II"/>
    <property type="evidence" value="ECO:0007669"/>
    <property type="project" value="TreeGrafter"/>
</dbReference>
<dbReference type="Pfam" id="PF09808">
    <property type="entry name" value="SNAPC1"/>
    <property type="match status" value="1"/>
</dbReference>
<evidence type="ECO:0000256" key="1">
    <source>
        <dbReference type="SAM" id="MobiDB-lite"/>
    </source>
</evidence>
<dbReference type="GO" id="GO:0019185">
    <property type="term" value="C:snRNA-activating protein complex"/>
    <property type="evidence" value="ECO:0007669"/>
    <property type="project" value="TreeGrafter"/>
</dbReference>
<dbReference type="OrthoDB" id="20127at2759"/>
<feature type="region of interest" description="Disordered" evidence="1">
    <location>
        <begin position="309"/>
        <end position="329"/>
    </location>
</feature>
<dbReference type="AlphaFoldDB" id="A0A1R0GXA5"/>
<reference evidence="2 3" key="1">
    <citation type="journal article" date="2016" name="Mol. Biol. Evol.">
        <title>Genome-Wide Survey of Gut Fungi (Harpellales) Reveals the First Horizontally Transferred Ubiquitin Gene from a Mosquito Host.</title>
        <authorList>
            <person name="Wang Y."/>
            <person name="White M.M."/>
            <person name="Kvist S."/>
            <person name="Moncalvo J.M."/>
        </authorList>
    </citation>
    <scope>NUCLEOTIDE SEQUENCE [LARGE SCALE GENOMIC DNA]</scope>
    <source>
        <strain evidence="2 3">ALG-7-W6</strain>
    </source>
</reference>
<keyword evidence="3" id="KW-1185">Reference proteome</keyword>
<dbReference type="InterPro" id="IPR019188">
    <property type="entry name" value="SNAPC1"/>
</dbReference>
<comment type="caution">
    <text evidence="2">The sequence shown here is derived from an EMBL/GenBank/DDBJ whole genome shotgun (WGS) entry which is preliminary data.</text>
</comment>
<protein>
    <recommendedName>
        <fullName evidence="4">snRNA-activating protein complex subunit 1</fullName>
    </recommendedName>
</protein>
<dbReference type="GO" id="GO:0043565">
    <property type="term" value="F:sequence-specific DNA binding"/>
    <property type="evidence" value="ECO:0007669"/>
    <property type="project" value="TreeGrafter"/>
</dbReference>
<accession>A0A1R0GXA5</accession>
<evidence type="ECO:0008006" key="4">
    <source>
        <dbReference type="Google" id="ProtNLM"/>
    </source>
</evidence>
<feature type="region of interest" description="Disordered" evidence="1">
    <location>
        <begin position="180"/>
        <end position="202"/>
    </location>
</feature>
<dbReference type="Proteomes" id="UP000187455">
    <property type="component" value="Unassembled WGS sequence"/>
</dbReference>
<organism evidence="2 3">
    <name type="scientific">Smittium mucronatum</name>
    <dbReference type="NCBI Taxonomy" id="133383"/>
    <lineage>
        <taxon>Eukaryota</taxon>
        <taxon>Fungi</taxon>
        <taxon>Fungi incertae sedis</taxon>
        <taxon>Zoopagomycota</taxon>
        <taxon>Kickxellomycotina</taxon>
        <taxon>Harpellomycetes</taxon>
        <taxon>Harpellales</taxon>
        <taxon>Legeriomycetaceae</taxon>
        <taxon>Smittium</taxon>
    </lineage>
</organism>
<dbReference type="STRING" id="133383.A0A1R0GXA5"/>
<evidence type="ECO:0000313" key="3">
    <source>
        <dbReference type="Proteomes" id="UP000187455"/>
    </source>
</evidence>
<name>A0A1R0GXA5_9FUNG</name>
<sequence length="403" mass="46226">MLEFSLIHFAVVEKIWRRSFMLVLYDLVLEHLDLSSADFVNIGAIYSLYMLYRTQPSVFPLVPIKVVTTGSWSVLKEFYLNCCKREYSDCIYIIDYLITHQVFEFAAVYNVPENVINPDRDHMYKQLYISKLSTLEMQANSLNLFHLNDPVYQKKHSELLDTYNYAKKLISETSLDSSAQDLSKTKEVSENHMKNSDSFEASNSAKLVENEDTISLNDIYENLNNVVSSRFSNLMYVDYQVSTSIDLSDQTQKNFEVCLAESASNSISDKDINFEKNDGFTEQIITELNTSNGNEDVFLGEMQKTTLVEGSTDSLHSHGVPDSEKPSTRSLRLPERLFSNVVDLHDNSLERHSDAPISLPSRLEIDNKWNSSDRSYIPDHLKALMRRSQNITKKKFLASSNTQ</sequence>
<dbReference type="PANTHER" id="PTHR15131">
    <property type="entry name" value="SMALL NUCLEAR RNA ACTIVATING COMPLEX, POLYPEPTIDE 1"/>
    <property type="match status" value="1"/>
</dbReference>
<dbReference type="EMBL" id="LSSL01002379">
    <property type="protein sequence ID" value="OLY81522.1"/>
    <property type="molecule type" value="Genomic_DNA"/>
</dbReference>
<feature type="compositionally biased region" description="Basic and acidic residues" evidence="1">
    <location>
        <begin position="183"/>
        <end position="197"/>
    </location>
</feature>